<reference evidence="2" key="1">
    <citation type="journal article" date="2023" name="Nat. Plants">
        <title>Single-cell RNA sequencing provides a high-resolution roadmap for understanding the multicellular compartmentation of specialized metabolism.</title>
        <authorList>
            <person name="Sun S."/>
            <person name="Shen X."/>
            <person name="Li Y."/>
            <person name="Li Y."/>
            <person name="Wang S."/>
            <person name="Li R."/>
            <person name="Zhang H."/>
            <person name="Shen G."/>
            <person name="Guo B."/>
            <person name="Wei J."/>
            <person name="Xu J."/>
            <person name="St-Pierre B."/>
            <person name="Chen S."/>
            <person name="Sun C."/>
        </authorList>
    </citation>
    <scope>NUCLEOTIDE SEQUENCE [LARGE SCALE GENOMIC DNA]</scope>
</reference>
<evidence type="ECO:0000313" key="2">
    <source>
        <dbReference type="Proteomes" id="UP001060085"/>
    </source>
</evidence>
<organism evidence="1 2">
    <name type="scientific">Catharanthus roseus</name>
    <name type="common">Madagascar periwinkle</name>
    <name type="synonym">Vinca rosea</name>
    <dbReference type="NCBI Taxonomy" id="4058"/>
    <lineage>
        <taxon>Eukaryota</taxon>
        <taxon>Viridiplantae</taxon>
        <taxon>Streptophyta</taxon>
        <taxon>Embryophyta</taxon>
        <taxon>Tracheophyta</taxon>
        <taxon>Spermatophyta</taxon>
        <taxon>Magnoliopsida</taxon>
        <taxon>eudicotyledons</taxon>
        <taxon>Gunneridae</taxon>
        <taxon>Pentapetalae</taxon>
        <taxon>asterids</taxon>
        <taxon>lamiids</taxon>
        <taxon>Gentianales</taxon>
        <taxon>Apocynaceae</taxon>
        <taxon>Rauvolfioideae</taxon>
        <taxon>Vinceae</taxon>
        <taxon>Catharanthinae</taxon>
        <taxon>Catharanthus</taxon>
    </lineage>
</organism>
<sequence length="1001" mass="114787">MAKDEILPDELRCKRTDGRQWRCYRRVLDGKKLCHIHYLQGRRRQLKQKVPDSLKLERRNKRSSGNGEKIGASRSSKLLRMPLVRKRKRCVSEVLDEALRKMKLKKGDLQLDLIREFLKRQVEKKKRKKEEMELRAGTELTRILPNGIMAISQRNLDNDSDDEAVDVKIGPNSASGSHLYLRRRFRSKNIEPLPISTVQVLPYVAKVRKGKKCHWCQRNSDRNLIKCLKCRKQFFCRNCVKQRYLEKQEVKVACPVCRGTCSCRICEKHRHPSGASNHKDLYCGKRKVDKVQILHYFIDMLLPVLKQLNQEQSAELEMEAKITGKQSTLIQIRRAEIDQNKFYCCNHCKTSIVDYHRSCTNCSYSLCLTCCWEFCRGGLYGNFKFRGSHGNKNDLSSNNLPLKMKPSLNSCSSIGKMPFHSPMPLQKWEACSDGSIRCPQADFGGCGERVLDLRSIFPLGWTTKLETGAEELLHSSDYAETPDVSSSFCSLCQGINEAGEVKLVQKMANRLGSNDNFLYCPTVSDLHQEKLKHFQQHWGKGHPVIVRNVLQSTLSLNWDPIDMFCTYLEKTSSKSQNRKEVGGTTCLDWCEVEIATKQIYMGSMAEKTHVNMQNQIIKIKAWLSSHLFREQFPSHHAQVLHVLPLQEYLNPIHGLLNLALKLPQEVPKPELGPCIHISYGGPEELMQADFLTKLCYDSYDVVNILAYARDAPITIEQLDKIKGLMKKYKARCHPRSSSNPIDRKGKSSLHDEESEESGLQDLSLLNGISKVPCDLSNLRAGNPCDDNGTISSDSETETDSDSEDSLLCSADMQRYEDTDDECFFRDDLENSFYSEEKQIADSCAAQWDIFRREDVPKLLEYLRRHADEFNPAYCHAKPVVHPIHDQNFFLDAFHKLRLKEEFDVQPWTLEQRPGEAIIIPAGCPYQIRKLKACVNVVVDFISPENAAECIRLIDEIRLLPMRHKAREKVLEVRKMALYGVNSAIEEIQNLTCQETVGKNAE</sequence>
<keyword evidence="2" id="KW-1185">Reference proteome</keyword>
<gene>
    <name evidence="1" type="ORF">M9H77_25728</name>
</gene>
<accession>A0ACC0A7R3</accession>
<name>A0ACC0A7R3_CATRO</name>
<proteinExistence type="predicted"/>
<dbReference type="Proteomes" id="UP001060085">
    <property type="component" value="Linkage Group LG06"/>
</dbReference>
<dbReference type="EMBL" id="CM044706">
    <property type="protein sequence ID" value="KAI5656935.1"/>
    <property type="molecule type" value="Genomic_DNA"/>
</dbReference>
<comment type="caution">
    <text evidence="1">The sequence shown here is derived from an EMBL/GenBank/DDBJ whole genome shotgun (WGS) entry which is preliminary data.</text>
</comment>
<evidence type="ECO:0000313" key="1">
    <source>
        <dbReference type="EMBL" id="KAI5656935.1"/>
    </source>
</evidence>
<protein>
    <submittedName>
        <fullName evidence="1">Uncharacterized protein</fullName>
    </submittedName>
</protein>